<dbReference type="PANTHER" id="PTHR11786:SF0">
    <property type="entry name" value="ARYLAMINE N-ACETYLTRANSFERASE 4-RELATED"/>
    <property type="match status" value="1"/>
</dbReference>
<dbReference type="GO" id="GO:0016407">
    <property type="term" value="F:acetyltransferase activity"/>
    <property type="evidence" value="ECO:0007669"/>
    <property type="project" value="InterPro"/>
</dbReference>
<comment type="caution">
    <text evidence="3">The sequence shown here is derived from an EMBL/GenBank/DDBJ whole genome shotgun (WGS) entry which is preliminary data.</text>
</comment>
<dbReference type="InterPro" id="IPR038765">
    <property type="entry name" value="Papain-like_cys_pep_sf"/>
</dbReference>
<dbReference type="PANTHER" id="PTHR11786">
    <property type="entry name" value="N-HYDROXYARYLAMINE O-ACETYLTRANSFERASE"/>
    <property type="match status" value="1"/>
</dbReference>
<comment type="similarity">
    <text evidence="1 2">Belongs to the arylamine N-acetyltransferase family.</text>
</comment>
<dbReference type="EMBL" id="BMHY01000001">
    <property type="protein sequence ID" value="GGG54310.1"/>
    <property type="molecule type" value="Genomic_DNA"/>
</dbReference>
<dbReference type="Proteomes" id="UP000600247">
    <property type="component" value="Unassembled WGS sequence"/>
</dbReference>
<organism evidence="3 4">
    <name type="scientific">Paenibacillus radicis</name>
    <name type="common">ex Gao et al. 2016</name>
    <dbReference type="NCBI Taxonomy" id="1737354"/>
    <lineage>
        <taxon>Bacteria</taxon>
        <taxon>Bacillati</taxon>
        <taxon>Bacillota</taxon>
        <taxon>Bacilli</taxon>
        <taxon>Bacillales</taxon>
        <taxon>Paenibacillaceae</taxon>
        <taxon>Paenibacillus</taxon>
    </lineage>
</organism>
<accession>A0A917GRB7</accession>
<dbReference type="InterPro" id="IPR001447">
    <property type="entry name" value="Arylamine_N-AcTrfase"/>
</dbReference>
<evidence type="ECO:0000313" key="3">
    <source>
        <dbReference type="EMBL" id="GGG54310.1"/>
    </source>
</evidence>
<gene>
    <name evidence="3" type="primary">yvcN</name>
    <name evidence="3" type="ORF">GCM10010918_03920</name>
</gene>
<dbReference type="PRINTS" id="PR01543">
    <property type="entry name" value="ANATRNSFRASE"/>
</dbReference>
<evidence type="ECO:0000256" key="2">
    <source>
        <dbReference type="RuleBase" id="RU003452"/>
    </source>
</evidence>
<dbReference type="SUPFAM" id="SSF54001">
    <property type="entry name" value="Cysteine proteinases"/>
    <property type="match status" value="1"/>
</dbReference>
<dbReference type="InterPro" id="IPR053710">
    <property type="entry name" value="Arylamine_NAT_domain_sf"/>
</dbReference>
<protein>
    <submittedName>
        <fullName evidence="3">Arylamine N-acetyltransferase</fullName>
    </submittedName>
</protein>
<reference evidence="3 4" key="1">
    <citation type="journal article" date="2014" name="Int. J. Syst. Evol. Microbiol.">
        <title>Complete genome sequence of Corynebacterium casei LMG S-19264T (=DSM 44701T), isolated from a smear-ripened cheese.</title>
        <authorList>
            <consortium name="US DOE Joint Genome Institute (JGI-PGF)"/>
            <person name="Walter F."/>
            <person name="Albersmeier A."/>
            <person name="Kalinowski J."/>
            <person name="Ruckert C."/>
        </authorList>
    </citation>
    <scope>NUCLEOTIDE SEQUENCE [LARGE SCALE GENOMIC DNA]</scope>
    <source>
        <strain evidence="3 4">CGMCC 1.15286</strain>
    </source>
</reference>
<keyword evidence="4" id="KW-1185">Reference proteome</keyword>
<name>A0A917GRB7_9BACL</name>
<sequence>MNEQLNELFRSRIGFPADHKINFEDLSLVLEMAAKTIPFENFRIMERNTQTITKQNLLDKIVVKGEGGLCYEINSMLYLFLLENGFNVVMTRGVVFNNETKEFTSIGRTHATILLTYEGQTYLVDSGFGGNLPLTPVPLTGEIVQTSNGEFRIRKTDSEHGDYRFEIKVKHKDADWKLGYVFDSRMLLSDVTDLDELQQLIAEHELSVFNKDPLIMKLTEEGSMTLTDHSFTTWENGTMTKEEIGEARYKELLKQHFGRT</sequence>
<dbReference type="AlphaFoldDB" id="A0A917GRB7"/>
<evidence type="ECO:0000256" key="1">
    <source>
        <dbReference type="ARBA" id="ARBA00006547"/>
    </source>
</evidence>
<dbReference type="RefSeq" id="WP_188887247.1">
    <property type="nucleotide sequence ID" value="NZ_BMHY01000001.1"/>
</dbReference>
<dbReference type="Gene3D" id="3.30.2140.20">
    <property type="match status" value="1"/>
</dbReference>
<proteinExistence type="inferred from homology"/>
<evidence type="ECO:0000313" key="4">
    <source>
        <dbReference type="Proteomes" id="UP000600247"/>
    </source>
</evidence>
<dbReference type="Pfam" id="PF00797">
    <property type="entry name" value="Acetyltransf_2"/>
    <property type="match status" value="1"/>
</dbReference>